<evidence type="ECO:0000313" key="8">
    <source>
        <dbReference type="EMBL" id="GID10429.1"/>
    </source>
</evidence>
<evidence type="ECO:0000256" key="3">
    <source>
        <dbReference type="ARBA" id="ARBA00022692"/>
    </source>
</evidence>
<dbReference type="Pfam" id="PF04024">
    <property type="entry name" value="PspC"/>
    <property type="match status" value="1"/>
</dbReference>
<dbReference type="InterPro" id="IPR007168">
    <property type="entry name" value="Phageshock_PspC_N"/>
</dbReference>
<dbReference type="PANTHER" id="PTHR33885:SF3">
    <property type="entry name" value="PHAGE SHOCK PROTEIN C"/>
    <property type="match status" value="1"/>
</dbReference>
<keyword evidence="2" id="KW-1003">Cell membrane</keyword>
<dbReference type="InterPro" id="IPR052027">
    <property type="entry name" value="PspC"/>
</dbReference>
<dbReference type="EMBL" id="BOMB01000007">
    <property type="protein sequence ID" value="GID10429.1"/>
    <property type="molecule type" value="Genomic_DNA"/>
</dbReference>
<gene>
    <name evidence="8" type="ORF">Aru02nite_13180</name>
</gene>
<feature type="transmembrane region" description="Helical" evidence="6">
    <location>
        <begin position="22"/>
        <end position="44"/>
    </location>
</feature>
<evidence type="ECO:0000256" key="2">
    <source>
        <dbReference type="ARBA" id="ARBA00022475"/>
    </source>
</evidence>
<dbReference type="AlphaFoldDB" id="A0A8J3N8L2"/>
<sequence length="56" mass="6124">MIAGVCAGLARRFGLSVGLVRLLFVVSVILPGSQVLVYALLWLLMPNEDSYSYRPV</sequence>
<evidence type="ECO:0000256" key="5">
    <source>
        <dbReference type="ARBA" id="ARBA00023136"/>
    </source>
</evidence>
<evidence type="ECO:0000256" key="1">
    <source>
        <dbReference type="ARBA" id="ARBA00004162"/>
    </source>
</evidence>
<feature type="domain" description="Phage shock protein PspC N-terminal" evidence="7">
    <location>
        <begin position="1"/>
        <end position="48"/>
    </location>
</feature>
<comment type="caution">
    <text evidence="8">The sequence shown here is derived from an EMBL/GenBank/DDBJ whole genome shotgun (WGS) entry which is preliminary data.</text>
</comment>
<keyword evidence="3 6" id="KW-0812">Transmembrane</keyword>
<evidence type="ECO:0000313" key="9">
    <source>
        <dbReference type="Proteomes" id="UP000612808"/>
    </source>
</evidence>
<proteinExistence type="predicted"/>
<protein>
    <submittedName>
        <fullName evidence="8">PspC family transcriptional regulator</fullName>
    </submittedName>
</protein>
<dbReference type="PANTHER" id="PTHR33885">
    <property type="entry name" value="PHAGE SHOCK PROTEIN C"/>
    <property type="match status" value="1"/>
</dbReference>
<keyword evidence="9" id="KW-1185">Reference proteome</keyword>
<comment type="subcellular location">
    <subcellularLocation>
        <location evidence="1">Cell membrane</location>
        <topology evidence="1">Single-pass membrane protein</topology>
    </subcellularLocation>
</comment>
<dbReference type="GO" id="GO:0005886">
    <property type="term" value="C:plasma membrane"/>
    <property type="evidence" value="ECO:0007669"/>
    <property type="project" value="UniProtKB-SubCell"/>
</dbReference>
<reference evidence="8" key="1">
    <citation type="submission" date="2021-01" db="EMBL/GenBank/DDBJ databases">
        <title>Whole genome shotgun sequence of Actinocatenispora rupis NBRC 107355.</title>
        <authorList>
            <person name="Komaki H."/>
            <person name="Tamura T."/>
        </authorList>
    </citation>
    <scope>NUCLEOTIDE SEQUENCE</scope>
    <source>
        <strain evidence="8">NBRC 107355</strain>
    </source>
</reference>
<organism evidence="8 9">
    <name type="scientific">Actinocatenispora rupis</name>
    <dbReference type="NCBI Taxonomy" id="519421"/>
    <lineage>
        <taxon>Bacteria</taxon>
        <taxon>Bacillati</taxon>
        <taxon>Actinomycetota</taxon>
        <taxon>Actinomycetes</taxon>
        <taxon>Micromonosporales</taxon>
        <taxon>Micromonosporaceae</taxon>
        <taxon>Actinocatenispora</taxon>
    </lineage>
</organism>
<evidence type="ECO:0000256" key="4">
    <source>
        <dbReference type="ARBA" id="ARBA00022989"/>
    </source>
</evidence>
<name>A0A8J3N8L2_9ACTN</name>
<evidence type="ECO:0000256" key="6">
    <source>
        <dbReference type="SAM" id="Phobius"/>
    </source>
</evidence>
<evidence type="ECO:0000259" key="7">
    <source>
        <dbReference type="Pfam" id="PF04024"/>
    </source>
</evidence>
<dbReference type="Proteomes" id="UP000612808">
    <property type="component" value="Unassembled WGS sequence"/>
</dbReference>
<keyword evidence="5 6" id="KW-0472">Membrane</keyword>
<keyword evidence="4 6" id="KW-1133">Transmembrane helix</keyword>
<accession>A0A8J3N8L2</accession>